<evidence type="ECO:0000256" key="5">
    <source>
        <dbReference type="SAM" id="MobiDB-lite"/>
    </source>
</evidence>
<keyword evidence="3" id="KW-0378">Hydrolase</keyword>
<dbReference type="OrthoDB" id="10252832at2759"/>
<accession>A0A7I8WYX2</accession>
<dbReference type="AlphaFoldDB" id="A0A7I8WYX2"/>
<keyword evidence="7" id="KW-1185">Reference proteome</keyword>
<dbReference type="Pfam" id="PF05761">
    <property type="entry name" value="5_nucleotid"/>
    <property type="match status" value="1"/>
</dbReference>
<dbReference type="FunFam" id="3.40.50.1000:FF:000021">
    <property type="entry name" value="NT5C2 isoform 1"/>
    <property type="match status" value="1"/>
</dbReference>
<reference evidence="6" key="1">
    <citation type="submission" date="2020-09" db="EMBL/GenBank/DDBJ databases">
        <authorList>
            <person name="Kikuchi T."/>
        </authorList>
    </citation>
    <scope>NUCLEOTIDE SEQUENCE</scope>
    <source>
        <strain evidence="6">Ka4C1</strain>
    </source>
</reference>
<dbReference type="SMR" id="A0A7I8WYX2"/>
<feature type="region of interest" description="Disordered" evidence="5">
    <location>
        <begin position="62"/>
        <end position="104"/>
    </location>
</feature>
<evidence type="ECO:0000256" key="2">
    <source>
        <dbReference type="ARBA" id="ARBA00022723"/>
    </source>
</evidence>
<dbReference type="SUPFAM" id="SSF56784">
    <property type="entry name" value="HAD-like"/>
    <property type="match status" value="1"/>
</dbReference>
<organism evidence="6 7">
    <name type="scientific">Bursaphelenchus xylophilus</name>
    <name type="common">Pinewood nematode worm</name>
    <name type="synonym">Aphelenchoides xylophilus</name>
    <dbReference type="NCBI Taxonomy" id="6326"/>
    <lineage>
        <taxon>Eukaryota</taxon>
        <taxon>Metazoa</taxon>
        <taxon>Ecdysozoa</taxon>
        <taxon>Nematoda</taxon>
        <taxon>Chromadorea</taxon>
        <taxon>Rhabditida</taxon>
        <taxon>Tylenchina</taxon>
        <taxon>Tylenchomorpha</taxon>
        <taxon>Aphelenchoidea</taxon>
        <taxon>Aphelenchoididae</taxon>
        <taxon>Bursaphelenchus</taxon>
    </lineage>
</organism>
<dbReference type="Gene3D" id="3.40.50.1000">
    <property type="entry name" value="HAD superfamily/HAD-like"/>
    <property type="match status" value="1"/>
</dbReference>
<dbReference type="Proteomes" id="UP000582659">
    <property type="component" value="Unassembled WGS sequence"/>
</dbReference>
<dbReference type="CDD" id="cd07522">
    <property type="entry name" value="HAD_cN-II"/>
    <property type="match status" value="1"/>
</dbReference>
<evidence type="ECO:0000313" key="6">
    <source>
        <dbReference type="EMBL" id="CAD5217816.1"/>
    </source>
</evidence>
<proteinExistence type="inferred from homology"/>
<name>A0A7I8WYX2_BURXY</name>
<sequence length="655" mass="74896">MAFHNYHHHHHPTHIPQLLDARWRARSVSPNPTYIHSNRPSETADYWTGVAAQKRAEFAAARDRHLAQEATRSTSSTVSSRKPSRPSPDSELLSPNGTNHLRVPTRGTQTADAAIAAGEQNVNKPLDIQQINGAYKHDPSQRIFVGRSLRLEKMKFFGFDMDYTLANYKSPQYEAMLFSRTISRLIEIGYPEQLRNLNYNSNFPVRGLWFDMVHGNLLKVDGFGNILVGVHGFHFMKPNEIEEQYPNKFLHLTDSRVIVLNTLFNMPDTYLLASLVDYFDNDPEYKVLPDRTGVRRNDVIMSYKSFAKDVTNAVNWVHTEGSMKQFVLNNIEQFVVKDERIKQLLPQLRRHGQTFLLTNSEYSYTNGVMTYLLGPQWAEYFDIAVVDAKKPNWFAEGTVFRQVDTSTGVLKLGMHTGPLKKGQVYSGGSCDAFRRMMKARGKDILYIGDHIFGDVLRSKKNRGWRTFLVVPEIEHELTIWTERHSLFERLAQLDVQLAKLYKNMDATSSNSAHVEIAEAVKAIRNLTHEMDQAYGVLGPLFRSGSRTTFFATQVERYADLYAASPYNLIYYPTFYFFRAPMMLMPHESTVDHLAKMSKPTNDKLGRQPSKSMASFCHEDIDDEPLSEEEGYQDLASVSSTEDNFSLASYAKKSMN</sequence>
<dbReference type="EMBL" id="CAJFCV020000002">
    <property type="protein sequence ID" value="CAG9101726.1"/>
    <property type="molecule type" value="Genomic_DNA"/>
</dbReference>
<keyword evidence="4" id="KW-0460">Magnesium</keyword>
<dbReference type="PANTHER" id="PTHR12103:SF15">
    <property type="entry name" value="CYTOSOLIC PURINE 5'-NUCLEOTIDASE"/>
    <property type="match status" value="1"/>
</dbReference>
<dbReference type="InterPro" id="IPR023214">
    <property type="entry name" value="HAD_sf"/>
</dbReference>
<feature type="compositionally biased region" description="Low complexity" evidence="5">
    <location>
        <begin position="71"/>
        <end position="81"/>
    </location>
</feature>
<evidence type="ECO:0000256" key="1">
    <source>
        <dbReference type="ARBA" id="ARBA00009589"/>
    </source>
</evidence>
<dbReference type="InterPro" id="IPR008380">
    <property type="entry name" value="HAD-SF_hydro_IG_5-nucl"/>
</dbReference>
<dbReference type="InterPro" id="IPR036412">
    <property type="entry name" value="HAD-like_sf"/>
</dbReference>
<gene>
    <name evidence="6" type="ORF">BXYJ_LOCUS5219</name>
</gene>
<comment type="similarity">
    <text evidence="1">Belongs to the 5'(3')-deoxyribonucleotidase family.</text>
</comment>
<keyword evidence="2" id="KW-0479">Metal-binding</keyword>
<dbReference type="Proteomes" id="UP000659654">
    <property type="component" value="Unassembled WGS sequence"/>
</dbReference>
<dbReference type="PANTHER" id="PTHR12103">
    <property type="entry name" value="5'-NUCLEOTIDASE DOMAIN-CONTAINING"/>
    <property type="match status" value="1"/>
</dbReference>
<comment type="caution">
    <text evidence="6">The sequence shown here is derived from an EMBL/GenBank/DDBJ whole genome shotgun (WGS) entry which is preliminary data.</text>
</comment>
<evidence type="ECO:0000313" key="7">
    <source>
        <dbReference type="Proteomes" id="UP000659654"/>
    </source>
</evidence>
<protein>
    <submittedName>
        <fullName evidence="6">(pine wood nematode) hypothetical protein</fullName>
    </submittedName>
</protein>
<evidence type="ECO:0000256" key="3">
    <source>
        <dbReference type="ARBA" id="ARBA00022801"/>
    </source>
</evidence>
<dbReference type="GO" id="GO:0046037">
    <property type="term" value="P:GMP metabolic process"/>
    <property type="evidence" value="ECO:0007669"/>
    <property type="project" value="UniProtKB-ARBA"/>
</dbReference>
<dbReference type="EMBL" id="CAJFDI010000002">
    <property type="protein sequence ID" value="CAD5217816.1"/>
    <property type="molecule type" value="Genomic_DNA"/>
</dbReference>
<dbReference type="NCBIfam" id="TIGR02244">
    <property type="entry name" value="HAD-IG-Ncltidse"/>
    <property type="match status" value="1"/>
</dbReference>
<evidence type="ECO:0000256" key="4">
    <source>
        <dbReference type="ARBA" id="ARBA00022842"/>
    </source>
</evidence>
<dbReference type="GO" id="GO:0046872">
    <property type="term" value="F:metal ion binding"/>
    <property type="evidence" value="ECO:0007669"/>
    <property type="project" value="UniProtKB-KW"/>
</dbReference>
<dbReference type="GO" id="GO:0008253">
    <property type="term" value="F:5'-nucleotidase activity"/>
    <property type="evidence" value="ECO:0007669"/>
    <property type="project" value="TreeGrafter"/>
</dbReference>